<dbReference type="Pfam" id="PF14345">
    <property type="entry name" value="GDYXXLXY"/>
    <property type="match status" value="1"/>
</dbReference>
<name>A0ABT2MYJ2_9CYAN</name>
<dbReference type="EMBL" id="JAMXFF010000032">
    <property type="protein sequence ID" value="MCT7968452.1"/>
    <property type="molecule type" value="Genomic_DNA"/>
</dbReference>
<evidence type="ECO:0000313" key="2">
    <source>
        <dbReference type="EMBL" id="MCT7968452.1"/>
    </source>
</evidence>
<comment type="caution">
    <text evidence="2">The sequence shown here is derived from an EMBL/GenBank/DDBJ whole genome shotgun (WGS) entry which is preliminary data.</text>
</comment>
<proteinExistence type="predicted"/>
<dbReference type="RefSeq" id="WP_368007966.1">
    <property type="nucleotide sequence ID" value="NZ_JAMXFF010000032.1"/>
</dbReference>
<organism evidence="2 3">
    <name type="scientific">Laspinema palackyanum D2a</name>
    <dbReference type="NCBI Taxonomy" id="2953684"/>
    <lineage>
        <taxon>Bacteria</taxon>
        <taxon>Bacillati</taxon>
        <taxon>Cyanobacteriota</taxon>
        <taxon>Cyanophyceae</taxon>
        <taxon>Oscillatoriophycideae</taxon>
        <taxon>Oscillatoriales</taxon>
        <taxon>Laspinemataceae</taxon>
        <taxon>Laspinema</taxon>
        <taxon>Laspinema palackyanum</taxon>
    </lineage>
</organism>
<sequence length="231" mass="26038">MENEQPSSPQKIKPSLVVGRFLIPLFIQTAAMLTVAFSAVHTEANGELVTLETEPVNVSKFIRNSSNQVNYNISSFQKLAEIPGWEELPGTPVPCPKNNQPRNRQKTQCNPDAKLLDPDLTLYVILEPPTEAETGEVPTPWVAVGLSRDRPMELGENQVLIKGKSSEDLVEYEGEKFYLMRSQREEILETLDLTDKEEKLETLMIQIKVNPRGYAVPVKLWIGDRNYSLSN</sequence>
<evidence type="ECO:0000256" key="1">
    <source>
        <dbReference type="SAM" id="MobiDB-lite"/>
    </source>
</evidence>
<gene>
    <name evidence="2" type="ORF">NG799_19260</name>
</gene>
<evidence type="ECO:0000313" key="3">
    <source>
        <dbReference type="Proteomes" id="UP001525890"/>
    </source>
</evidence>
<keyword evidence="3" id="KW-1185">Reference proteome</keyword>
<protein>
    <submittedName>
        <fullName evidence="2">GDYXXLXY domain-containing protein</fullName>
    </submittedName>
</protein>
<reference evidence="2 3" key="1">
    <citation type="journal article" date="2022" name="Front. Microbiol.">
        <title>High genomic differentiation and limited gene flow indicate recent cryptic speciation within the genus Laspinema (cyanobacteria).</title>
        <authorList>
            <person name="Stanojkovic A."/>
            <person name="Skoupy S."/>
            <person name="Skaloud P."/>
            <person name="Dvorak P."/>
        </authorList>
    </citation>
    <scope>NUCLEOTIDE SEQUENCE [LARGE SCALE GENOMIC DNA]</scope>
    <source>
        <strain evidence="2 3">D2a</strain>
    </source>
</reference>
<accession>A0ABT2MYJ2</accession>
<dbReference type="Proteomes" id="UP001525890">
    <property type="component" value="Unassembled WGS sequence"/>
</dbReference>
<feature type="compositionally biased region" description="Polar residues" evidence="1">
    <location>
        <begin position="97"/>
        <end position="110"/>
    </location>
</feature>
<feature type="region of interest" description="Disordered" evidence="1">
    <location>
        <begin position="91"/>
        <end position="111"/>
    </location>
</feature>
<dbReference type="InterPro" id="IPR025833">
    <property type="entry name" value="GDYXXLXY"/>
</dbReference>